<dbReference type="Pfam" id="PF11272">
    <property type="entry name" value="DUF3072"/>
    <property type="match status" value="1"/>
</dbReference>
<feature type="compositionally biased region" description="Basic and acidic residues" evidence="1">
    <location>
        <begin position="1"/>
        <end position="12"/>
    </location>
</feature>
<proteinExistence type="predicted"/>
<evidence type="ECO:0000313" key="3">
    <source>
        <dbReference type="Proteomes" id="UP001220964"/>
    </source>
</evidence>
<protein>
    <submittedName>
        <fullName evidence="2">DUF3072 domain-containing protein</fullName>
    </submittedName>
</protein>
<comment type="caution">
    <text evidence="2">The sequence shown here is derived from an EMBL/GenBank/DDBJ whole genome shotgun (WGS) entry which is preliminary data.</text>
</comment>
<accession>A0AAE3T9P3</accession>
<dbReference type="Proteomes" id="UP001220964">
    <property type="component" value="Unassembled WGS sequence"/>
</dbReference>
<dbReference type="AlphaFoldDB" id="A0AAE3T9P3"/>
<keyword evidence="3" id="KW-1185">Reference proteome</keyword>
<evidence type="ECO:0000256" key="1">
    <source>
        <dbReference type="SAM" id="MobiDB-lite"/>
    </source>
</evidence>
<dbReference type="InterPro" id="IPR021425">
    <property type="entry name" value="DUF3072"/>
</dbReference>
<organism evidence="2 3">
    <name type="scientific">Psychromarinibacter sediminicola</name>
    <dbReference type="NCBI Taxonomy" id="3033385"/>
    <lineage>
        <taxon>Bacteria</taxon>
        <taxon>Pseudomonadati</taxon>
        <taxon>Pseudomonadota</taxon>
        <taxon>Alphaproteobacteria</taxon>
        <taxon>Rhodobacterales</taxon>
        <taxon>Paracoccaceae</taxon>
        <taxon>Psychromarinibacter</taxon>
    </lineage>
</organism>
<sequence length="74" mass="7985">MTDPTRPKDLDRQPVAAATGTMPAASPSTDAEAPMTEAQAAELRELAERTGEAFDASLTQHQAEERLAYLRTKV</sequence>
<gene>
    <name evidence="2" type="ORF">P1J78_19030</name>
</gene>
<dbReference type="RefSeq" id="WP_275568965.1">
    <property type="nucleotide sequence ID" value="NZ_JARGYC010000063.1"/>
</dbReference>
<name>A0AAE3T9P3_9RHOB</name>
<reference evidence="2" key="1">
    <citation type="submission" date="2023-03" db="EMBL/GenBank/DDBJ databases">
        <title>Multiphase analysis and comparison of six strains from genera Psychromarinibacter, Lutimaribacter, and Maritimibacter, including a novel species: Psychromarinibacter sediminicola sp. nov.</title>
        <authorList>
            <person name="Wang Y.-H."/>
            <person name="Ye M.-Q."/>
            <person name="Du Z.-J."/>
        </authorList>
    </citation>
    <scope>NUCLEOTIDE SEQUENCE</scope>
    <source>
        <strain evidence="2">C21-152</strain>
    </source>
</reference>
<dbReference type="EMBL" id="JARGYC010000063">
    <property type="protein sequence ID" value="MDF0602840.1"/>
    <property type="molecule type" value="Genomic_DNA"/>
</dbReference>
<evidence type="ECO:0000313" key="2">
    <source>
        <dbReference type="EMBL" id="MDF0602840.1"/>
    </source>
</evidence>
<feature type="region of interest" description="Disordered" evidence="1">
    <location>
        <begin position="1"/>
        <end position="37"/>
    </location>
</feature>